<dbReference type="FunCoup" id="A0A3P8V872">
    <property type="interactions" value="962"/>
</dbReference>
<dbReference type="AlphaFoldDB" id="A0A3P8V872"/>
<dbReference type="KEGG" id="csem:103395659"/>
<dbReference type="InterPro" id="IPR019402">
    <property type="entry name" value="CWH43_N"/>
</dbReference>
<dbReference type="Pfam" id="PF10277">
    <property type="entry name" value="Frag1"/>
    <property type="match status" value="1"/>
</dbReference>
<keyword evidence="6" id="KW-0333">Golgi apparatus</keyword>
<comment type="function">
    <text evidence="8">Involved in the fatty acid remodeling steps of GPI-anchor maturation where the unsaturated acyl chain at sn-2 of inositol phosphate is replaced by a saturated stearoyl chain. May catalyze the second step of the fatty acid remodeling, by reacylating a lyso-GPI intermediate at sn-2 of inositol phosphate by a saturated chain. The fatty acid remodeling steps is critical for the integration of GPI-APs into lipid rafts.</text>
</comment>
<reference evidence="13" key="2">
    <citation type="submission" date="2025-08" db="UniProtKB">
        <authorList>
            <consortium name="Ensembl"/>
        </authorList>
    </citation>
    <scope>IDENTIFICATION</scope>
</reference>
<protein>
    <recommendedName>
        <fullName evidence="9">Acyltransferase PGAP2</fullName>
    </recommendedName>
    <alternativeName>
        <fullName evidence="10">Post-GPI attachment to proteins factor 2</fullName>
    </alternativeName>
</protein>
<keyword evidence="3" id="KW-0337">GPI-anchor biosynthesis</keyword>
<evidence type="ECO:0000256" key="4">
    <source>
        <dbReference type="ARBA" id="ARBA00022692"/>
    </source>
</evidence>
<feature type="transmembrane region" description="Helical" evidence="11">
    <location>
        <begin position="110"/>
        <end position="133"/>
    </location>
</feature>
<proteinExistence type="inferred from homology"/>
<name>A0A3P8V872_CYNSE</name>
<feature type="transmembrane region" description="Helical" evidence="11">
    <location>
        <begin position="145"/>
        <end position="164"/>
    </location>
</feature>
<comment type="subcellular location">
    <subcellularLocation>
        <location evidence="1">Golgi apparatus membrane</location>
        <topology evidence="1">Multi-pass membrane protein</topology>
    </subcellularLocation>
</comment>
<dbReference type="GO" id="GO:0005789">
    <property type="term" value="C:endoplasmic reticulum membrane"/>
    <property type="evidence" value="ECO:0007669"/>
    <property type="project" value="TreeGrafter"/>
</dbReference>
<evidence type="ECO:0000313" key="14">
    <source>
        <dbReference type="Proteomes" id="UP000265120"/>
    </source>
</evidence>
<evidence type="ECO:0000256" key="9">
    <source>
        <dbReference type="ARBA" id="ARBA00093632"/>
    </source>
</evidence>
<keyword evidence="5 11" id="KW-1133">Transmembrane helix</keyword>
<dbReference type="Ensembl" id="ENSCSET00000010448.1">
    <property type="protein sequence ID" value="ENSCSEP00000010324.1"/>
    <property type="gene ID" value="ENSCSEG00000006628.1"/>
</dbReference>
<evidence type="ECO:0000259" key="12">
    <source>
        <dbReference type="Pfam" id="PF10277"/>
    </source>
</evidence>
<organism evidence="13 14">
    <name type="scientific">Cynoglossus semilaevis</name>
    <name type="common">Tongue sole</name>
    <dbReference type="NCBI Taxonomy" id="244447"/>
    <lineage>
        <taxon>Eukaryota</taxon>
        <taxon>Metazoa</taxon>
        <taxon>Chordata</taxon>
        <taxon>Craniata</taxon>
        <taxon>Vertebrata</taxon>
        <taxon>Euteleostomi</taxon>
        <taxon>Actinopterygii</taxon>
        <taxon>Neopterygii</taxon>
        <taxon>Teleostei</taxon>
        <taxon>Neoteleostei</taxon>
        <taxon>Acanthomorphata</taxon>
        <taxon>Carangaria</taxon>
        <taxon>Pleuronectiformes</taxon>
        <taxon>Pleuronectoidei</taxon>
        <taxon>Cynoglossidae</taxon>
        <taxon>Cynoglossinae</taxon>
        <taxon>Cynoglossus</taxon>
    </lineage>
</organism>
<accession>A0A3P8V872</accession>
<dbReference type="STRING" id="244447.ENSCSEP00000010324"/>
<dbReference type="PANTHER" id="PTHR12892">
    <property type="entry name" value="FGF RECEPTOR ACTIVATING PROTEIN 1"/>
    <property type="match status" value="1"/>
</dbReference>
<dbReference type="GeneTree" id="ENSGT00510000047299"/>
<dbReference type="InParanoid" id="A0A3P8V872"/>
<reference evidence="13 14" key="1">
    <citation type="journal article" date="2014" name="Nat. Genet.">
        <title>Whole-genome sequence of a flatfish provides insights into ZW sex chromosome evolution and adaptation to a benthic lifestyle.</title>
        <authorList>
            <person name="Chen S."/>
            <person name="Zhang G."/>
            <person name="Shao C."/>
            <person name="Huang Q."/>
            <person name="Liu G."/>
            <person name="Zhang P."/>
            <person name="Song W."/>
            <person name="An N."/>
            <person name="Chalopin D."/>
            <person name="Volff J.N."/>
            <person name="Hong Y."/>
            <person name="Li Q."/>
            <person name="Sha Z."/>
            <person name="Zhou H."/>
            <person name="Xie M."/>
            <person name="Yu Q."/>
            <person name="Liu Y."/>
            <person name="Xiang H."/>
            <person name="Wang N."/>
            <person name="Wu K."/>
            <person name="Yang C."/>
            <person name="Zhou Q."/>
            <person name="Liao X."/>
            <person name="Yang L."/>
            <person name="Hu Q."/>
            <person name="Zhang J."/>
            <person name="Meng L."/>
            <person name="Jin L."/>
            <person name="Tian Y."/>
            <person name="Lian J."/>
            <person name="Yang J."/>
            <person name="Miao G."/>
            <person name="Liu S."/>
            <person name="Liang Z."/>
            <person name="Yan F."/>
            <person name="Li Y."/>
            <person name="Sun B."/>
            <person name="Zhang H."/>
            <person name="Zhang J."/>
            <person name="Zhu Y."/>
            <person name="Du M."/>
            <person name="Zhao Y."/>
            <person name="Schartl M."/>
            <person name="Tang Q."/>
            <person name="Wang J."/>
        </authorList>
    </citation>
    <scope>NUCLEOTIDE SEQUENCE</scope>
</reference>
<dbReference type="OMA" id="MRHNARC"/>
<evidence type="ECO:0000256" key="11">
    <source>
        <dbReference type="SAM" id="Phobius"/>
    </source>
</evidence>
<evidence type="ECO:0000256" key="7">
    <source>
        <dbReference type="ARBA" id="ARBA00023136"/>
    </source>
</evidence>
<evidence type="ECO:0000313" key="13">
    <source>
        <dbReference type="Ensembl" id="ENSCSEP00000010324.1"/>
    </source>
</evidence>
<feature type="transmembrane region" description="Helical" evidence="11">
    <location>
        <begin position="184"/>
        <end position="201"/>
    </location>
</feature>
<reference evidence="13" key="3">
    <citation type="submission" date="2025-09" db="UniProtKB">
        <authorList>
            <consortium name="Ensembl"/>
        </authorList>
    </citation>
    <scope>IDENTIFICATION</scope>
</reference>
<evidence type="ECO:0000256" key="1">
    <source>
        <dbReference type="ARBA" id="ARBA00004653"/>
    </source>
</evidence>
<dbReference type="GO" id="GO:0000139">
    <property type="term" value="C:Golgi membrane"/>
    <property type="evidence" value="ECO:0007669"/>
    <property type="project" value="UniProtKB-SubCell"/>
</dbReference>
<keyword evidence="14" id="KW-1185">Reference proteome</keyword>
<evidence type="ECO:0000256" key="10">
    <source>
        <dbReference type="ARBA" id="ARBA00093676"/>
    </source>
</evidence>
<dbReference type="Proteomes" id="UP000265120">
    <property type="component" value="Chromosome 19"/>
</dbReference>
<keyword evidence="4 11" id="KW-0812">Transmembrane</keyword>
<comment type="similarity">
    <text evidence="2">Belongs to the PGAP2 family.</text>
</comment>
<dbReference type="OrthoDB" id="68581at2759"/>
<dbReference type="GO" id="GO:0006506">
    <property type="term" value="P:GPI anchor biosynthetic process"/>
    <property type="evidence" value="ECO:0007669"/>
    <property type="project" value="UniProtKB-KW"/>
</dbReference>
<evidence type="ECO:0000256" key="5">
    <source>
        <dbReference type="ARBA" id="ARBA00022989"/>
    </source>
</evidence>
<dbReference type="PANTHER" id="PTHR12892:SF11">
    <property type="entry name" value="POST-GPI ATTACHMENT TO PROTEINS FACTOR 2"/>
    <property type="match status" value="1"/>
</dbReference>
<evidence type="ECO:0000256" key="3">
    <source>
        <dbReference type="ARBA" id="ARBA00022502"/>
    </source>
</evidence>
<feature type="domain" description="CWH43-like N-terminal" evidence="12">
    <location>
        <begin position="20"/>
        <end position="240"/>
    </location>
</feature>
<dbReference type="RefSeq" id="XP_008331652.1">
    <property type="nucleotide sequence ID" value="XM_008333430.3"/>
</dbReference>
<evidence type="ECO:0000256" key="2">
    <source>
        <dbReference type="ARBA" id="ARBA00007414"/>
    </source>
</evidence>
<keyword evidence="7 11" id="KW-0472">Membrane</keyword>
<feature type="transmembrane region" description="Helical" evidence="11">
    <location>
        <begin position="20"/>
        <end position="45"/>
    </location>
</feature>
<evidence type="ECO:0000256" key="6">
    <source>
        <dbReference type="ARBA" id="ARBA00023034"/>
    </source>
</evidence>
<feature type="transmembrane region" description="Helical" evidence="11">
    <location>
        <begin position="213"/>
        <end position="236"/>
    </location>
</feature>
<sequence>MLQGPYGGLERDRPLIRLHFRSFVVATVLLPLSGLVVCLLISLFYHFEEATYTHCQVSNYLPSISSAISRVPERYIWRSCIGLHSAPRYLVSVAYFNFYRGRFAKRLLELLLGGLALVCSLAENTGLLLLTYVSSTETYTVHKNGFIVFIASSLLHMLITCRLWQVIKRHCVNSEEVTSCQWKIHLFLLNISCCLAAAYFFRRHNKFCERGVYTLFAFFEYLVVFSNMAFHMTAFWDFSSKEIIVATPPEDKRF</sequence>
<dbReference type="InterPro" id="IPR039545">
    <property type="entry name" value="PGAP2"/>
</dbReference>
<dbReference type="GeneID" id="103395659"/>
<evidence type="ECO:0000256" key="8">
    <source>
        <dbReference type="ARBA" id="ARBA00093421"/>
    </source>
</evidence>